<name>A0ABT1AJC6_9RALS</name>
<dbReference type="EMBL" id="JAMXHT010000003">
    <property type="protein sequence ID" value="MCO5398518.1"/>
    <property type="molecule type" value="Genomic_DNA"/>
</dbReference>
<reference evidence="1" key="1">
    <citation type="submission" date="2022-06" db="EMBL/GenBank/DDBJ databases">
        <authorList>
            <person name="Lu C.-H."/>
        </authorList>
    </citation>
    <scope>NUCLEOTIDE SEQUENCE</scope>
    <source>
        <strain evidence="1">21MJYT02-11</strain>
    </source>
</reference>
<dbReference type="RefSeq" id="WP_252679740.1">
    <property type="nucleotide sequence ID" value="NZ_JAMXHT010000003.1"/>
</dbReference>
<organism evidence="1 2">
    <name type="scientific">Ralstonia soli</name>
    <dbReference type="NCBI Taxonomy" id="2953896"/>
    <lineage>
        <taxon>Bacteria</taxon>
        <taxon>Pseudomonadati</taxon>
        <taxon>Pseudomonadota</taxon>
        <taxon>Betaproteobacteria</taxon>
        <taxon>Burkholderiales</taxon>
        <taxon>Burkholderiaceae</taxon>
        <taxon>Ralstonia</taxon>
    </lineage>
</organism>
<evidence type="ECO:0000313" key="1">
    <source>
        <dbReference type="EMBL" id="MCO5398518.1"/>
    </source>
</evidence>
<dbReference type="Proteomes" id="UP001162811">
    <property type="component" value="Unassembled WGS sequence"/>
</dbReference>
<protein>
    <submittedName>
        <fullName evidence="1">Uncharacterized protein</fullName>
    </submittedName>
</protein>
<comment type="caution">
    <text evidence="1">The sequence shown here is derived from an EMBL/GenBank/DDBJ whole genome shotgun (WGS) entry which is preliminary data.</text>
</comment>
<accession>A0ABT1AJC6</accession>
<reference evidence="1" key="2">
    <citation type="journal article" date="2023" name="Front. Microbiol.">
        <title>Ralstonia chuxiongensis sp. nov., Ralstonia mojiangensis sp. nov., and Ralstonia soli sp. nov., isolated from tobacco fields, are three novel species in the family Burkholderiaceae.</title>
        <authorList>
            <person name="Lu C.H."/>
            <person name="Zhang Y.Y."/>
            <person name="Jiang N."/>
            <person name="Chen W."/>
            <person name="Shao X."/>
            <person name="Zhao Z.M."/>
            <person name="Lu W.L."/>
            <person name="Hu X."/>
            <person name="Xi Y.X."/>
            <person name="Zou S.Y."/>
            <person name="Wei Q.J."/>
            <person name="Lin Z.L."/>
            <person name="Gong L."/>
            <person name="Gai X.T."/>
            <person name="Zhang L.Q."/>
            <person name="Li J.Y."/>
            <person name="Jin Y."/>
            <person name="Xia Z.Y."/>
        </authorList>
    </citation>
    <scope>NUCLEOTIDE SEQUENCE</scope>
    <source>
        <strain evidence="1">21MJYT02-11</strain>
    </source>
</reference>
<keyword evidence="2" id="KW-1185">Reference proteome</keyword>
<proteinExistence type="predicted"/>
<sequence>MVFQRTLAYALDAPVTHQYGMGTFLTISMRAISSVPSIGFAPASSLPVASTCVRAKKASKQPLV</sequence>
<evidence type="ECO:0000313" key="2">
    <source>
        <dbReference type="Proteomes" id="UP001162811"/>
    </source>
</evidence>
<gene>
    <name evidence="1" type="ORF">NG900_09970</name>
</gene>